<evidence type="ECO:0000313" key="2">
    <source>
        <dbReference type="EMBL" id="GEK23055.1"/>
    </source>
</evidence>
<dbReference type="PANTHER" id="PTHR37017:SF11">
    <property type="entry name" value="ESTERASE_LIPASE_THIOESTERASE DOMAIN-CONTAINING PROTEIN"/>
    <property type="match status" value="1"/>
</dbReference>
<dbReference type="SUPFAM" id="SSF53474">
    <property type="entry name" value="alpha/beta-Hydrolases"/>
    <property type="match status" value="1"/>
</dbReference>
<dbReference type="InterPro" id="IPR000073">
    <property type="entry name" value="AB_hydrolase_1"/>
</dbReference>
<accession>A0A510VD32</accession>
<name>A0A510VD32_9CELL</name>
<proteinExistence type="predicted"/>
<keyword evidence="2" id="KW-0378">Hydrolase</keyword>
<dbReference type="OrthoDB" id="9814966at2"/>
<feature type="domain" description="AB hydrolase-1" evidence="1">
    <location>
        <begin position="9"/>
        <end position="231"/>
    </location>
</feature>
<keyword evidence="3" id="KW-1185">Reference proteome</keyword>
<dbReference type="EMBL" id="BJUB01000013">
    <property type="protein sequence ID" value="GEK23055.1"/>
    <property type="molecule type" value="Genomic_DNA"/>
</dbReference>
<dbReference type="Gene3D" id="3.40.50.1820">
    <property type="entry name" value="alpha/beta hydrolase"/>
    <property type="match status" value="1"/>
</dbReference>
<gene>
    <name evidence="2" type="ORF">CXY01_35750</name>
</gene>
<reference evidence="2 3" key="1">
    <citation type="submission" date="2019-07" db="EMBL/GenBank/DDBJ databases">
        <title>Whole genome shotgun sequence of Cellulomonas xylanilytica NBRC 101102.</title>
        <authorList>
            <person name="Hosoyama A."/>
            <person name="Uohara A."/>
            <person name="Ohji S."/>
            <person name="Ichikawa N."/>
        </authorList>
    </citation>
    <scope>NUCLEOTIDE SEQUENCE [LARGE SCALE GENOMIC DNA]</scope>
    <source>
        <strain evidence="2 3">NBRC 101102</strain>
    </source>
</reference>
<dbReference type="InterPro" id="IPR029058">
    <property type="entry name" value="AB_hydrolase_fold"/>
</dbReference>
<protein>
    <submittedName>
        <fullName evidence="2">Alpha/beta hydrolase</fullName>
    </submittedName>
</protein>
<dbReference type="RefSeq" id="WP_146930204.1">
    <property type="nucleotide sequence ID" value="NZ_BJUB01000013.1"/>
</dbReference>
<dbReference type="GO" id="GO:0016787">
    <property type="term" value="F:hydrolase activity"/>
    <property type="evidence" value="ECO:0007669"/>
    <property type="project" value="UniProtKB-KW"/>
</dbReference>
<dbReference type="PANTHER" id="PTHR37017">
    <property type="entry name" value="AB HYDROLASE-1 DOMAIN-CONTAINING PROTEIN-RELATED"/>
    <property type="match status" value="1"/>
</dbReference>
<comment type="caution">
    <text evidence="2">The sequence shown here is derived from an EMBL/GenBank/DDBJ whole genome shotgun (WGS) entry which is preliminary data.</text>
</comment>
<dbReference type="Proteomes" id="UP000321118">
    <property type="component" value="Unassembled WGS sequence"/>
</dbReference>
<dbReference type="InterPro" id="IPR052897">
    <property type="entry name" value="Sec-Metab_Biosynth_Hydrolase"/>
</dbReference>
<dbReference type="AlphaFoldDB" id="A0A510VD32"/>
<organism evidence="2 3">
    <name type="scientific">Cellulomonas xylanilytica</name>
    <dbReference type="NCBI Taxonomy" id="233583"/>
    <lineage>
        <taxon>Bacteria</taxon>
        <taxon>Bacillati</taxon>
        <taxon>Actinomycetota</taxon>
        <taxon>Actinomycetes</taxon>
        <taxon>Micrococcales</taxon>
        <taxon>Cellulomonadaceae</taxon>
        <taxon>Cellulomonas</taxon>
    </lineage>
</organism>
<dbReference type="Pfam" id="PF12697">
    <property type="entry name" value="Abhydrolase_6"/>
    <property type="match status" value="1"/>
</dbReference>
<evidence type="ECO:0000259" key="1">
    <source>
        <dbReference type="Pfam" id="PF12697"/>
    </source>
</evidence>
<sequence>MDEHRTPTIVLVHGAFADTGSWAPTTELLIEAGADVTAIANPLRGLHHDATYVASVINQIPGPVLAVGHSYGGAVITNACTSTPNVVGLTYVAAFAPDEGETIVDRVRGSRDSMLMTALVPSDYPTGAGDATAAEVVIDPARFHAVFAADLPPFRSDVFARSQRPVAVGSFSEETRAPAWRRLPVWAAVATADTAAGSDLVLSMAHRAGATVTEIDGSHAIAISQPEAVTEVILSARRAVT</sequence>
<evidence type="ECO:0000313" key="3">
    <source>
        <dbReference type="Proteomes" id="UP000321118"/>
    </source>
</evidence>